<feature type="domain" description="Methyltransferase FkbM" evidence="1">
    <location>
        <begin position="190"/>
        <end position="261"/>
    </location>
</feature>
<evidence type="ECO:0000313" key="2">
    <source>
        <dbReference type="EMBL" id="KAA6338177.1"/>
    </source>
</evidence>
<sequence length="294" mass="35159">MKSFLKRIIFHIIRVKMWKCRIKRYKKWKIISYLKKDLRNNQTVEKIEIVDFLTHNPWSVFPYNFIKKYNRKDTIVYTDNDCGMKYVLQDNKKLYFKNNWKNKKVQKYYNSLLIEQDVDSPHRYEYSDFHVQKGDIVVDVGVAEGNFALSIIEEAKRVYLFEVDENWIDALKMTFAPWKEKVIIVNKYVSDTNNNNCIRLDDFFKGEQINFLKADVEGAELQLLKGAKIILSTQKSMKIAICTYHKQNDVENLNQMLMSYDFHTEFSKGYMIFLHDKTLAPPYLRKGLIRATKY</sequence>
<evidence type="ECO:0000259" key="1">
    <source>
        <dbReference type="Pfam" id="PF05050"/>
    </source>
</evidence>
<dbReference type="SUPFAM" id="SSF53335">
    <property type="entry name" value="S-adenosyl-L-methionine-dependent methyltransferases"/>
    <property type="match status" value="1"/>
</dbReference>
<dbReference type="Gene3D" id="3.40.50.150">
    <property type="entry name" value="Vaccinia Virus protein VP39"/>
    <property type="match status" value="2"/>
</dbReference>
<organism evidence="2">
    <name type="scientific">termite gut metagenome</name>
    <dbReference type="NCBI Taxonomy" id="433724"/>
    <lineage>
        <taxon>unclassified sequences</taxon>
        <taxon>metagenomes</taxon>
        <taxon>organismal metagenomes</taxon>
    </lineage>
</organism>
<reference evidence="2" key="1">
    <citation type="submission" date="2019-03" db="EMBL/GenBank/DDBJ databases">
        <title>Single cell metagenomics reveals metabolic interactions within the superorganism composed of flagellate Streblomastix strix and complex community of Bacteroidetes bacteria on its surface.</title>
        <authorList>
            <person name="Treitli S.C."/>
            <person name="Kolisko M."/>
            <person name="Husnik F."/>
            <person name="Keeling P."/>
            <person name="Hampl V."/>
        </authorList>
    </citation>
    <scope>NUCLEOTIDE SEQUENCE</scope>
    <source>
        <strain evidence="2">STM</strain>
    </source>
</reference>
<comment type="caution">
    <text evidence="2">The sequence shown here is derived from an EMBL/GenBank/DDBJ whole genome shotgun (WGS) entry which is preliminary data.</text>
</comment>
<dbReference type="EMBL" id="SNRY01000637">
    <property type="protein sequence ID" value="KAA6338177.1"/>
    <property type="molecule type" value="Genomic_DNA"/>
</dbReference>
<proteinExistence type="predicted"/>
<accession>A0A5J4RW40</accession>
<dbReference type="Pfam" id="PF05050">
    <property type="entry name" value="Methyltransf_21"/>
    <property type="match status" value="1"/>
</dbReference>
<protein>
    <recommendedName>
        <fullName evidence="1">Methyltransferase FkbM domain-containing protein</fullName>
    </recommendedName>
</protein>
<gene>
    <name evidence="2" type="ORF">EZS27_013798</name>
</gene>
<dbReference type="InterPro" id="IPR029063">
    <property type="entry name" value="SAM-dependent_MTases_sf"/>
</dbReference>
<dbReference type="InterPro" id="IPR006342">
    <property type="entry name" value="FkbM_mtfrase"/>
</dbReference>
<name>A0A5J4RW40_9ZZZZ</name>
<dbReference type="AlphaFoldDB" id="A0A5J4RW40"/>